<keyword evidence="8" id="KW-0378">Hydrolase</keyword>
<dbReference type="GO" id="GO:0004519">
    <property type="term" value="F:endonuclease activity"/>
    <property type="evidence" value="ECO:0007669"/>
    <property type="project" value="UniProtKB-KW"/>
</dbReference>
<evidence type="ECO:0000259" key="6">
    <source>
        <dbReference type="Pfam" id="PF01385"/>
    </source>
</evidence>
<dbReference type="Pfam" id="PF01385">
    <property type="entry name" value="OrfB_IS605"/>
    <property type="match status" value="1"/>
</dbReference>
<comment type="similarity">
    <text evidence="1">In the C-terminal section; belongs to the transposase 35 family.</text>
</comment>
<dbReference type="RefSeq" id="WP_413275328.1">
    <property type="nucleotide sequence ID" value="NZ_JBHFNQ010000271.1"/>
</dbReference>
<evidence type="ECO:0000313" key="8">
    <source>
        <dbReference type="EMBL" id="MFB2882377.1"/>
    </source>
</evidence>
<proteinExistence type="inferred from homology"/>
<dbReference type="InterPro" id="IPR001959">
    <property type="entry name" value="Transposase"/>
</dbReference>
<keyword evidence="8" id="KW-0255">Endonuclease</keyword>
<keyword evidence="4" id="KW-0233">DNA recombination</keyword>
<evidence type="ECO:0000259" key="7">
    <source>
        <dbReference type="Pfam" id="PF07282"/>
    </source>
</evidence>
<dbReference type="InterPro" id="IPR010095">
    <property type="entry name" value="Cas12f1-like_TNB"/>
</dbReference>
<keyword evidence="3" id="KW-0238">DNA-binding</keyword>
<evidence type="ECO:0000256" key="4">
    <source>
        <dbReference type="ARBA" id="ARBA00023172"/>
    </source>
</evidence>
<accession>A0ABV4XHS3</accession>
<keyword evidence="9" id="KW-1185">Reference proteome</keyword>
<evidence type="ECO:0000256" key="3">
    <source>
        <dbReference type="ARBA" id="ARBA00023125"/>
    </source>
</evidence>
<feature type="region of interest" description="Disordered" evidence="5">
    <location>
        <begin position="229"/>
        <end position="250"/>
    </location>
</feature>
<reference evidence="8 9" key="1">
    <citation type="submission" date="2024-09" db="EMBL/GenBank/DDBJ databases">
        <title>Floridaenema gen nov. (Aerosakkonemataceae, Aerosakkonematales ord. nov., Cyanobacteria) from benthic tropical and subtropical fresh waters, with the description of four new species.</title>
        <authorList>
            <person name="Moretto J.A."/>
            <person name="Berthold D.E."/>
            <person name="Lefler F.W."/>
            <person name="Huang I.-S."/>
            <person name="Laughinghouse H. IV."/>
        </authorList>
    </citation>
    <scope>NUCLEOTIDE SEQUENCE [LARGE SCALE GENOMIC DNA]</scope>
    <source>
        <strain evidence="8 9">BLCC-F46</strain>
    </source>
</reference>
<evidence type="ECO:0000313" key="9">
    <source>
        <dbReference type="Proteomes" id="UP001576774"/>
    </source>
</evidence>
<comment type="caution">
    <text evidence="8">The sequence shown here is derived from an EMBL/GenBank/DDBJ whole genome shotgun (WGS) entry which is preliminary data.</text>
</comment>
<gene>
    <name evidence="8" type="ORF">ACE1CC_36490</name>
</gene>
<name>A0ABV4XHS3_9CYAN</name>
<feature type="domain" description="Probable transposase IS891/IS1136/IS1341" evidence="6">
    <location>
        <begin position="183"/>
        <end position="300"/>
    </location>
</feature>
<keyword evidence="2" id="KW-0815">Transposition</keyword>
<sequence>MASIQYYNLSQKRGDLIVIRRVTFRLYPKPAALKNLLYARRLHKDLYNAGIANRKTQYERFGRSVNYLEQQNSLPAFKQVWPEYKELGSHTLQATLKRVDLAYQSFLKGLRGKPKFKSIRHYSGWTYPDIAGWKVHSTGDNGYLELRDLKVSIQMRGKARTWGTPTTCTIVYRNGKWYASITVECTPVRETGDGVIGVDFGVYHAIAMSDGTIIDSPKFLAKTQSKIRKASKQKRRKRAPNFKKKVKGSKRWKKATRKVGKLHTKVANQRQDWVHKVASQIVSSNSMVATEKLNLKGMTRKAKKGSKRKRQKTGLNRSMLDVGIGKLTDAINYKLQEAGGFLVKVPTLTVKPSQTCPNCHHQKKKDLSERIHKCSQCGYECDRDVAASLVMVSYALGTSAFNRGSEISTSVPQETGGWKQIWEKKRQKPTVQCNNGG</sequence>
<dbReference type="Pfam" id="PF07282">
    <property type="entry name" value="Cas12f1-like_TNB"/>
    <property type="match status" value="1"/>
</dbReference>
<dbReference type="Proteomes" id="UP001576774">
    <property type="component" value="Unassembled WGS sequence"/>
</dbReference>
<dbReference type="EMBL" id="JBHFNQ010000271">
    <property type="protein sequence ID" value="MFB2882377.1"/>
    <property type="molecule type" value="Genomic_DNA"/>
</dbReference>
<evidence type="ECO:0000256" key="2">
    <source>
        <dbReference type="ARBA" id="ARBA00022578"/>
    </source>
</evidence>
<dbReference type="NCBIfam" id="NF040570">
    <property type="entry name" value="guided_TnpB"/>
    <property type="match status" value="1"/>
</dbReference>
<evidence type="ECO:0000256" key="1">
    <source>
        <dbReference type="ARBA" id="ARBA00008761"/>
    </source>
</evidence>
<protein>
    <submittedName>
        <fullName evidence="8">RNA-guided endonuclease InsQ/TnpB family protein</fullName>
    </submittedName>
</protein>
<evidence type="ECO:0000256" key="5">
    <source>
        <dbReference type="SAM" id="MobiDB-lite"/>
    </source>
</evidence>
<feature type="domain" description="Cas12f1-like TNB" evidence="7">
    <location>
        <begin position="325"/>
        <end position="389"/>
    </location>
</feature>
<keyword evidence="8" id="KW-0540">Nuclease</keyword>
<organism evidence="8 9">
    <name type="scientific">Floridaenema aerugineum BLCC-F46</name>
    <dbReference type="NCBI Taxonomy" id="3153654"/>
    <lineage>
        <taxon>Bacteria</taxon>
        <taxon>Bacillati</taxon>
        <taxon>Cyanobacteriota</taxon>
        <taxon>Cyanophyceae</taxon>
        <taxon>Oscillatoriophycideae</taxon>
        <taxon>Aerosakkonematales</taxon>
        <taxon>Aerosakkonemataceae</taxon>
        <taxon>Floridanema</taxon>
        <taxon>Floridanema aerugineum</taxon>
    </lineage>
</organism>